<dbReference type="OMA" id="AGLGENH"/>
<organism evidence="2 3">
    <name type="scientific">Pyrobaculum aerophilum</name>
    <dbReference type="NCBI Taxonomy" id="13773"/>
    <lineage>
        <taxon>Archaea</taxon>
        <taxon>Thermoproteota</taxon>
        <taxon>Thermoprotei</taxon>
        <taxon>Thermoproteales</taxon>
        <taxon>Thermoproteaceae</taxon>
        <taxon>Pyrobaculum</taxon>
    </lineage>
</organism>
<evidence type="ECO:0000313" key="3">
    <source>
        <dbReference type="Proteomes" id="UP000256877"/>
    </source>
</evidence>
<evidence type="ECO:0000313" key="2">
    <source>
        <dbReference type="EMBL" id="RFA97482.1"/>
    </source>
</evidence>
<evidence type="ECO:0000313" key="1">
    <source>
        <dbReference type="EMBL" id="HII48232.1"/>
    </source>
</evidence>
<sequence length="105" mass="12014">MRLEILEKKLVEALVVLLLNAKGKVVSIKATSLVKIAGLGHDHSAILKAARFLQKLSKYQFIRVAASTNRNKTYRYMIKDGDELWQLVRRDPERAKELILKIISQ</sequence>
<comment type="caution">
    <text evidence="2">The sequence shown here is derived from an EMBL/GenBank/DDBJ whole genome shotgun (WGS) entry which is preliminary data.</text>
</comment>
<dbReference type="Proteomes" id="UP000651120">
    <property type="component" value="Unassembled WGS sequence"/>
</dbReference>
<gene>
    <name evidence="2" type="ORF">CGL52_09135</name>
    <name evidence="1" type="ORF">HA333_12565</name>
</gene>
<proteinExistence type="predicted"/>
<dbReference type="EMBL" id="NMUF01000026">
    <property type="protein sequence ID" value="RFA97482.1"/>
    <property type="molecule type" value="Genomic_DNA"/>
</dbReference>
<dbReference type="OrthoDB" id="27319at2157"/>
<dbReference type="RefSeq" id="WP_011007468.1">
    <property type="nucleotide sequence ID" value="NZ_DUJP01000038.1"/>
</dbReference>
<dbReference type="Proteomes" id="UP000256877">
    <property type="component" value="Unassembled WGS sequence"/>
</dbReference>
<dbReference type="AlphaFoldDB" id="A0A371R1S9"/>
<dbReference type="GeneID" id="1465223"/>
<protein>
    <submittedName>
        <fullName evidence="2">Uncharacterized protein</fullName>
    </submittedName>
</protein>
<name>A0A371R1S9_9CREN</name>
<reference evidence="2 3" key="1">
    <citation type="submission" date="2017-07" db="EMBL/GenBank/DDBJ databases">
        <title>Draft genome sequence of aerobic hyperthermophilic archaea, Pyrobaculum aerophilum YKB31 and YKB32.</title>
        <authorList>
            <person name="Mochizuki T."/>
            <person name="Berliner A.J."/>
            <person name="Yoshida-Takashima Y."/>
            <person name="Takaki Y."/>
            <person name="Nunoura T."/>
            <person name="Takai K."/>
        </authorList>
    </citation>
    <scope>NUCLEOTIDE SEQUENCE [LARGE SCALE GENOMIC DNA]</scope>
    <source>
        <strain evidence="2 3">YKB32</strain>
    </source>
</reference>
<dbReference type="EMBL" id="DUJP01000038">
    <property type="protein sequence ID" value="HII48232.1"/>
    <property type="molecule type" value="Genomic_DNA"/>
</dbReference>
<accession>A0A371R1S9</accession>
<reference evidence="1" key="2">
    <citation type="journal article" date="2020" name="bioRxiv">
        <title>A rank-normalized archaeal taxonomy based on genome phylogeny resolves widespread incomplete and uneven classifications.</title>
        <authorList>
            <person name="Rinke C."/>
            <person name="Chuvochina M."/>
            <person name="Mussig A.J."/>
            <person name="Chaumeil P.-A."/>
            <person name="Waite D.W."/>
            <person name="Whitman W.B."/>
            <person name="Parks D.H."/>
            <person name="Hugenholtz P."/>
        </authorList>
    </citation>
    <scope>NUCLEOTIDE SEQUENCE</scope>
    <source>
        <strain evidence="1">UBA8839</strain>
    </source>
</reference>